<dbReference type="InterPro" id="IPR009937">
    <property type="entry name" value="Phage_holin_3_6"/>
</dbReference>
<evidence type="ECO:0000313" key="3">
    <source>
        <dbReference type="Proteomes" id="UP000002221"/>
    </source>
</evidence>
<keyword evidence="1" id="KW-1133">Transmembrane helix</keyword>
<organism evidence="2 3">
    <name type="scientific">Rhodothermus marinus (strain ATCC 43812 / DSM 4252 / R-10)</name>
    <name type="common">Rhodothermus obamensis</name>
    <dbReference type="NCBI Taxonomy" id="518766"/>
    <lineage>
        <taxon>Bacteria</taxon>
        <taxon>Pseudomonadati</taxon>
        <taxon>Rhodothermota</taxon>
        <taxon>Rhodothermia</taxon>
        <taxon>Rhodothermales</taxon>
        <taxon>Rhodothermaceae</taxon>
        <taxon>Rhodothermus</taxon>
    </lineage>
</organism>
<dbReference type="Proteomes" id="UP000002221">
    <property type="component" value="Chromosome"/>
</dbReference>
<protein>
    <recommendedName>
        <fullName evidence="4">Phage holin family protein</fullName>
    </recommendedName>
</protein>
<keyword evidence="3" id="KW-1185">Reference proteome</keyword>
<gene>
    <name evidence="2" type="ordered locus">Rmar_1902</name>
</gene>
<feature type="transmembrane region" description="Helical" evidence="1">
    <location>
        <begin position="90"/>
        <end position="109"/>
    </location>
</feature>
<reference evidence="2 3" key="1">
    <citation type="journal article" date="2009" name="Stand. Genomic Sci.">
        <title>Complete genome sequence of Rhodothermus marinus type strain (R-10).</title>
        <authorList>
            <person name="Nolan M."/>
            <person name="Tindall B.J."/>
            <person name="Pomrenke H."/>
            <person name="Lapidus A."/>
            <person name="Copeland A."/>
            <person name="Glavina Del Rio T."/>
            <person name="Lucas S."/>
            <person name="Chen F."/>
            <person name="Tice H."/>
            <person name="Cheng J.F."/>
            <person name="Saunders E."/>
            <person name="Han C."/>
            <person name="Bruce D."/>
            <person name="Goodwin L."/>
            <person name="Chain P."/>
            <person name="Pitluck S."/>
            <person name="Ovchinikova G."/>
            <person name="Pati A."/>
            <person name="Ivanova N."/>
            <person name="Mavromatis K."/>
            <person name="Chen A."/>
            <person name="Palaniappan K."/>
            <person name="Land M."/>
            <person name="Hauser L."/>
            <person name="Chang Y.J."/>
            <person name="Jeffries C.D."/>
            <person name="Brettin T."/>
            <person name="Goker M."/>
            <person name="Bristow J."/>
            <person name="Eisen J.A."/>
            <person name="Markowitz V."/>
            <person name="Hugenholtz P."/>
            <person name="Kyrpides N.C."/>
            <person name="Klenk H.P."/>
            <person name="Detter J.C."/>
        </authorList>
    </citation>
    <scope>NUCLEOTIDE SEQUENCE [LARGE SCALE GENOMIC DNA]</scope>
    <source>
        <strain evidence="3">ATCC 43812 / DSM 4252 / R-10</strain>
    </source>
</reference>
<dbReference type="KEGG" id="rmr:Rmar_1902"/>
<dbReference type="AlphaFoldDB" id="D0MJX7"/>
<feature type="transmembrane region" description="Helical" evidence="1">
    <location>
        <begin position="56"/>
        <end position="84"/>
    </location>
</feature>
<keyword evidence="1" id="KW-0812">Transmembrane</keyword>
<evidence type="ECO:0000313" key="2">
    <source>
        <dbReference type="EMBL" id="ACY48785.1"/>
    </source>
</evidence>
<dbReference type="eggNOG" id="ENOG5030T29">
    <property type="taxonomic scope" value="Bacteria"/>
</dbReference>
<dbReference type="STRING" id="518766.Rmar_1902"/>
<sequence>MVMNTPPKTEMPSQHLQRLRRQMQELVEDLRAWVELRLTLTQLEIEERIEARIRQLLLRLLVGMLAGLAVVFALVAAALGLGSWLGHPGWGFLVVALGLAVVAAVLHFARKGLAARSGSTNAASDKAVA</sequence>
<dbReference type="HOGENOM" id="CLU_2059585_0_0_10"/>
<dbReference type="Pfam" id="PF07332">
    <property type="entry name" value="Phage_holin_3_6"/>
    <property type="match status" value="1"/>
</dbReference>
<evidence type="ECO:0008006" key="4">
    <source>
        <dbReference type="Google" id="ProtNLM"/>
    </source>
</evidence>
<dbReference type="EMBL" id="CP001807">
    <property type="protein sequence ID" value="ACY48785.1"/>
    <property type="molecule type" value="Genomic_DNA"/>
</dbReference>
<evidence type="ECO:0000256" key="1">
    <source>
        <dbReference type="SAM" id="Phobius"/>
    </source>
</evidence>
<keyword evidence="1" id="KW-0472">Membrane</keyword>
<name>D0MJX7_RHOM4</name>
<accession>D0MJX7</accession>
<proteinExistence type="predicted"/>